<accession>A0A1G8MMQ0</accession>
<dbReference type="OrthoDB" id="48766at2"/>
<dbReference type="AlphaFoldDB" id="A0A1G8MMQ0"/>
<evidence type="ECO:0000313" key="2">
    <source>
        <dbReference type="EMBL" id="SDI69157.1"/>
    </source>
</evidence>
<feature type="domain" description="DUF1659" evidence="1">
    <location>
        <begin position="2"/>
        <end position="69"/>
    </location>
</feature>
<dbReference type="STRING" id="930129.SAMN05216352_110111"/>
<evidence type="ECO:0000313" key="3">
    <source>
        <dbReference type="Proteomes" id="UP000199017"/>
    </source>
</evidence>
<proteinExistence type="predicted"/>
<keyword evidence="3" id="KW-1185">Reference proteome</keyword>
<sequence length="71" mass="7769">MAEIVNSRLTLELNGGADDNGNSIIKYKSFHNVKTDATDEDLQTAAINLGGLQELPIVSVKRVNEYDISTF</sequence>
<evidence type="ECO:0000259" key="1">
    <source>
        <dbReference type="Pfam" id="PF07872"/>
    </source>
</evidence>
<protein>
    <recommendedName>
        <fullName evidence="1">DUF1659 domain-containing protein</fullName>
    </recommendedName>
</protein>
<dbReference type="Pfam" id="PF07872">
    <property type="entry name" value="DUF1659"/>
    <property type="match status" value="1"/>
</dbReference>
<reference evidence="2 3" key="1">
    <citation type="submission" date="2016-10" db="EMBL/GenBank/DDBJ databases">
        <authorList>
            <person name="de Groot N.N."/>
        </authorList>
    </citation>
    <scope>NUCLEOTIDE SEQUENCE [LARGE SCALE GENOMIC DNA]</scope>
    <source>
        <strain evidence="3">P4B,CCM 7963,CECT 7998,DSM 25260,IBRC-M 10614,KCTC 13821</strain>
    </source>
</reference>
<dbReference type="InterPro" id="IPR012454">
    <property type="entry name" value="DUF1659"/>
</dbReference>
<dbReference type="Proteomes" id="UP000199017">
    <property type="component" value="Unassembled WGS sequence"/>
</dbReference>
<name>A0A1G8MMQ0_9BACI</name>
<dbReference type="EMBL" id="FNDU01000010">
    <property type="protein sequence ID" value="SDI69157.1"/>
    <property type="molecule type" value="Genomic_DNA"/>
</dbReference>
<organism evidence="2 3">
    <name type="scientific">Alteribacillus bidgolensis</name>
    <dbReference type="NCBI Taxonomy" id="930129"/>
    <lineage>
        <taxon>Bacteria</taxon>
        <taxon>Bacillati</taxon>
        <taxon>Bacillota</taxon>
        <taxon>Bacilli</taxon>
        <taxon>Bacillales</taxon>
        <taxon>Bacillaceae</taxon>
        <taxon>Alteribacillus</taxon>
    </lineage>
</organism>
<gene>
    <name evidence="2" type="ORF">SAMN05216352_110111</name>
</gene>
<dbReference type="RefSeq" id="WP_091586806.1">
    <property type="nucleotide sequence ID" value="NZ_FNDU01000010.1"/>
</dbReference>